<dbReference type="Gene3D" id="3.40.50.720">
    <property type="entry name" value="NAD(P)-binding Rossmann-like Domain"/>
    <property type="match status" value="2"/>
</dbReference>
<evidence type="ECO:0000256" key="3">
    <source>
        <dbReference type="ARBA" id="ARBA00023027"/>
    </source>
</evidence>
<evidence type="ECO:0000259" key="5">
    <source>
        <dbReference type="Pfam" id="PF00389"/>
    </source>
</evidence>
<dbReference type="SUPFAM" id="SSF52283">
    <property type="entry name" value="Formate/glycerate dehydrogenase catalytic domain-like"/>
    <property type="match status" value="1"/>
</dbReference>
<evidence type="ECO:0000313" key="8">
    <source>
        <dbReference type="Proteomes" id="UP000321954"/>
    </source>
</evidence>
<dbReference type="Pfam" id="PF00389">
    <property type="entry name" value="2-Hacid_dh"/>
    <property type="match status" value="1"/>
</dbReference>
<dbReference type="CDD" id="cd05303">
    <property type="entry name" value="PGDH_2"/>
    <property type="match status" value="1"/>
</dbReference>
<organism evidence="7 8">
    <name type="scientific">Antarcticibacterium arcticum</name>
    <dbReference type="NCBI Taxonomy" id="2585771"/>
    <lineage>
        <taxon>Bacteria</taxon>
        <taxon>Pseudomonadati</taxon>
        <taxon>Bacteroidota</taxon>
        <taxon>Flavobacteriia</taxon>
        <taxon>Flavobacteriales</taxon>
        <taxon>Flavobacteriaceae</taxon>
        <taxon>Antarcticibacterium</taxon>
    </lineage>
</organism>
<gene>
    <name evidence="7" type="ORF">FK178_04935</name>
</gene>
<dbReference type="Proteomes" id="UP000321954">
    <property type="component" value="Chromosome"/>
</dbReference>
<dbReference type="Pfam" id="PF02826">
    <property type="entry name" value="2-Hacid_dh_C"/>
    <property type="match status" value="1"/>
</dbReference>
<feature type="domain" description="D-isomer specific 2-hydroxyacid dehydrogenase catalytic" evidence="5">
    <location>
        <begin position="5"/>
        <end position="318"/>
    </location>
</feature>
<dbReference type="EMBL" id="CP042476">
    <property type="protein sequence ID" value="QED37094.1"/>
    <property type="molecule type" value="Genomic_DNA"/>
</dbReference>
<dbReference type="RefSeq" id="WP_146831576.1">
    <property type="nucleotide sequence ID" value="NZ_CP042476.1"/>
</dbReference>
<dbReference type="InterPro" id="IPR036291">
    <property type="entry name" value="NAD(P)-bd_dom_sf"/>
</dbReference>
<protein>
    <submittedName>
        <fullName evidence="7">3-phosphoglycerate dehydrogenase</fullName>
    </submittedName>
</protein>
<evidence type="ECO:0000256" key="2">
    <source>
        <dbReference type="ARBA" id="ARBA00023002"/>
    </source>
</evidence>
<proteinExistence type="inferred from homology"/>
<reference evidence="7 8" key="1">
    <citation type="submission" date="2019-08" db="EMBL/GenBank/DDBJ databases">
        <title>Antarcticibacterium arcticum sp. nov., a bacterium isolated from marine sediment of the Canadian Beaufort Sea.</title>
        <authorList>
            <person name="Lee Y.M."/>
            <person name="Baek K."/>
            <person name="Lee D.-H."/>
            <person name="Shin S.C."/>
            <person name="Jin Y.K."/>
            <person name="Park Y."/>
        </authorList>
    </citation>
    <scope>NUCLEOTIDE SEQUENCE [LARGE SCALE GENOMIC DNA]</scope>
    <source>
        <strain evidence="7 8">PAMC 28998</strain>
    </source>
</reference>
<dbReference type="GO" id="GO:0051287">
    <property type="term" value="F:NAD binding"/>
    <property type="evidence" value="ECO:0007669"/>
    <property type="project" value="InterPro"/>
</dbReference>
<evidence type="ECO:0000259" key="6">
    <source>
        <dbReference type="Pfam" id="PF02826"/>
    </source>
</evidence>
<dbReference type="OrthoDB" id="9805416at2"/>
<accession>A0A5B8YH57</accession>
<dbReference type="InterPro" id="IPR006139">
    <property type="entry name" value="D-isomer_2_OHA_DH_cat_dom"/>
</dbReference>
<keyword evidence="3" id="KW-0520">NAD</keyword>
<dbReference type="GO" id="GO:0016616">
    <property type="term" value="F:oxidoreductase activity, acting on the CH-OH group of donors, NAD or NADP as acceptor"/>
    <property type="evidence" value="ECO:0007669"/>
    <property type="project" value="InterPro"/>
</dbReference>
<name>A0A5B8YH57_9FLAO</name>
<dbReference type="PANTHER" id="PTHR43761">
    <property type="entry name" value="D-ISOMER SPECIFIC 2-HYDROXYACID DEHYDROGENASE FAMILY PROTEIN (AFU_ORTHOLOGUE AFUA_1G13630)"/>
    <property type="match status" value="1"/>
</dbReference>
<keyword evidence="2 4" id="KW-0560">Oxidoreductase</keyword>
<dbReference type="SUPFAM" id="SSF51735">
    <property type="entry name" value="NAD(P)-binding Rossmann-fold domains"/>
    <property type="match status" value="1"/>
</dbReference>
<feature type="domain" description="D-isomer specific 2-hydroxyacid dehydrogenase NAD-binding" evidence="6">
    <location>
        <begin position="114"/>
        <end position="293"/>
    </location>
</feature>
<evidence type="ECO:0000256" key="4">
    <source>
        <dbReference type="RuleBase" id="RU003719"/>
    </source>
</evidence>
<keyword evidence="8" id="KW-1185">Reference proteome</keyword>
<dbReference type="InterPro" id="IPR050418">
    <property type="entry name" value="D-iso_2-hydroxyacid_DH_PdxB"/>
</dbReference>
<sequence>MKVLANDGISQNGIDALEKAGFEVILTKVAQEQLPKFLAEEKVDVLLVRSATQVRKDLIDACPNLKIIGRGGVGMDNIDVAYARNKGIKVINTPAASSASVAELVFAHLFGGVRFLYDANRNMPLSGDTKFGELKKNYSKGVELRGKTLGIVGMGKIGKEVAKIALGIGMKVIGSDDKVGHTDIALHFYNGQIVNVPIKTEPFNDLIKHSDFITLHVPAQEKPLIGKQEIAQMKDGVAIINTSRGGIIDEVALVDALESGKVSFAGLDVFENEPTPAIKVLMDHRISLSPHIGAATNEAQDRIGTELAEQIISILKREEA</sequence>
<evidence type="ECO:0000313" key="7">
    <source>
        <dbReference type="EMBL" id="QED37094.1"/>
    </source>
</evidence>
<dbReference type="PANTHER" id="PTHR43761:SF1">
    <property type="entry name" value="D-ISOMER SPECIFIC 2-HYDROXYACID DEHYDROGENASE CATALYTIC DOMAIN-CONTAINING PROTEIN-RELATED"/>
    <property type="match status" value="1"/>
</dbReference>
<dbReference type="KEGG" id="anp:FK178_04935"/>
<dbReference type="InterPro" id="IPR006140">
    <property type="entry name" value="D-isomer_DH_NAD-bd"/>
</dbReference>
<evidence type="ECO:0000256" key="1">
    <source>
        <dbReference type="ARBA" id="ARBA00005854"/>
    </source>
</evidence>
<dbReference type="AlphaFoldDB" id="A0A5B8YH57"/>
<comment type="similarity">
    <text evidence="1 4">Belongs to the D-isomer specific 2-hydroxyacid dehydrogenase family.</text>
</comment>